<keyword evidence="7" id="KW-0511">Multifunctional enzyme</keyword>
<dbReference type="Gene3D" id="1.10.1670.10">
    <property type="entry name" value="Helix-hairpin-Helix base-excision DNA repair enzymes (C-terminal)"/>
    <property type="match status" value="1"/>
</dbReference>
<dbReference type="Gene3D" id="3.30.310.260">
    <property type="match status" value="1"/>
</dbReference>
<dbReference type="GO" id="GO:0006284">
    <property type="term" value="P:base-excision repair"/>
    <property type="evidence" value="ECO:0007669"/>
    <property type="project" value="InterPro"/>
</dbReference>
<dbReference type="SUPFAM" id="SSF55945">
    <property type="entry name" value="TATA-box binding protein-like"/>
    <property type="match status" value="1"/>
</dbReference>
<reference evidence="12" key="1">
    <citation type="submission" date="2016-08" db="EMBL/GenBank/DDBJ databases">
        <authorList>
            <person name="Holder M.E."/>
            <person name="Ajami N.J."/>
            <person name="Petrosino J.F."/>
        </authorList>
    </citation>
    <scope>NUCLEOTIDE SEQUENCE [LARGE SCALE GENOMIC DNA]</scope>
    <source>
        <strain evidence="12">F0677</strain>
    </source>
</reference>
<proteinExistence type="inferred from homology"/>
<dbReference type="SUPFAM" id="SSF48150">
    <property type="entry name" value="DNA-glycosylase"/>
    <property type="match status" value="1"/>
</dbReference>
<dbReference type="GO" id="GO:0003684">
    <property type="term" value="F:damaged DNA binding"/>
    <property type="evidence" value="ECO:0007669"/>
    <property type="project" value="InterPro"/>
</dbReference>
<dbReference type="InterPro" id="IPR023170">
    <property type="entry name" value="HhH_base_excis_C"/>
</dbReference>
<keyword evidence="6" id="KW-0456">Lyase</keyword>
<sequence>MQITVTDDFNLDKIIKSGQCFRAEKLVDGKYRFITGKHMVHILPIAPFLYEVDCSKNEWNSIWHMYFDLDTNYKKIRESIDNTDVYLQKAGEYSKGIRILRQDSFEMLITFIISQRKSIPAIRDAINKLCIYGGEKIFHKNEEFLAFPTIETLHQMTIEELKSCSLGYRASYIQKTIDLLIQKQIHMNHWTNLSDEDLVEKLMEFPGVGIKVANCVALFGYYRVSRAPIDVWIDRVIQEVYEGNNPFTSYPVYAGIMQQYMFYYRREIGVQK</sequence>
<dbReference type="InterPro" id="IPR011257">
    <property type="entry name" value="DNA_glycosylase"/>
</dbReference>
<dbReference type="GO" id="GO:0008534">
    <property type="term" value="F:oxidized purine nucleobase lesion DNA N-glycosylase activity"/>
    <property type="evidence" value="ECO:0007669"/>
    <property type="project" value="InterPro"/>
</dbReference>
<comment type="similarity">
    <text evidence="1">Belongs to the type-1 OGG1 family.</text>
</comment>
<evidence type="ECO:0000256" key="6">
    <source>
        <dbReference type="ARBA" id="ARBA00023239"/>
    </source>
</evidence>
<evidence type="ECO:0000256" key="5">
    <source>
        <dbReference type="ARBA" id="ARBA00023204"/>
    </source>
</evidence>
<keyword evidence="4" id="KW-0378">Hydrolase</keyword>
<evidence type="ECO:0000259" key="10">
    <source>
        <dbReference type="SMART" id="SM00478"/>
    </source>
</evidence>
<comment type="catalytic activity">
    <reaction evidence="9">
        <text>2'-deoxyribonucleotide-(2'-deoxyribose 5'-phosphate)-2'-deoxyribonucleotide-DNA = a 3'-end 2'-deoxyribonucleotide-(2,3-dehydro-2,3-deoxyribose 5'-phosphate)-DNA + a 5'-end 5'-phospho-2'-deoxyribonucleoside-DNA + H(+)</text>
        <dbReference type="Rhea" id="RHEA:66592"/>
        <dbReference type="Rhea" id="RHEA-COMP:13180"/>
        <dbReference type="Rhea" id="RHEA-COMP:16897"/>
        <dbReference type="Rhea" id="RHEA-COMP:17067"/>
        <dbReference type="ChEBI" id="CHEBI:15378"/>
        <dbReference type="ChEBI" id="CHEBI:136412"/>
        <dbReference type="ChEBI" id="CHEBI:157695"/>
        <dbReference type="ChEBI" id="CHEBI:167181"/>
        <dbReference type="EC" id="4.2.99.18"/>
    </reaction>
</comment>
<evidence type="ECO:0000256" key="1">
    <source>
        <dbReference type="ARBA" id="ARBA00010679"/>
    </source>
</evidence>
<dbReference type="STRING" id="39950.BCB69_05140"/>
<keyword evidence="5" id="KW-0234">DNA repair</keyword>
<dbReference type="CDD" id="cd00056">
    <property type="entry name" value="ENDO3c"/>
    <property type="match status" value="1"/>
</dbReference>
<evidence type="ECO:0000256" key="7">
    <source>
        <dbReference type="ARBA" id="ARBA00023268"/>
    </source>
</evidence>
<accession>A0A1B3WEJ3</accession>
<dbReference type="EC" id="4.2.99.18" evidence="2"/>
<evidence type="ECO:0000256" key="4">
    <source>
        <dbReference type="ARBA" id="ARBA00022801"/>
    </source>
</evidence>
<evidence type="ECO:0000256" key="8">
    <source>
        <dbReference type="ARBA" id="ARBA00023295"/>
    </source>
</evidence>
<keyword evidence="8" id="KW-0326">Glycosidase</keyword>
<evidence type="ECO:0000256" key="3">
    <source>
        <dbReference type="ARBA" id="ARBA00022763"/>
    </source>
</evidence>
<dbReference type="PANTHER" id="PTHR10242:SF2">
    <property type="entry name" value="N-GLYCOSYLASE_DNA LYASE"/>
    <property type="match status" value="1"/>
</dbReference>
<dbReference type="EMBL" id="CP017037">
    <property type="protein sequence ID" value="AOH39384.1"/>
    <property type="molecule type" value="Genomic_DNA"/>
</dbReference>
<dbReference type="PANTHER" id="PTHR10242">
    <property type="entry name" value="8-OXOGUANINE DNA GLYCOSYLASE"/>
    <property type="match status" value="1"/>
</dbReference>
<dbReference type="GO" id="GO:0140078">
    <property type="term" value="F:class I DNA-(apurinic or apyrimidinic site) endonuclease activity"/>
    <property type="evidence" value="ECO:0007669"/>
    <property type="project" value="UniProtKB-EC"/>
</dbReference>
<evidence type="ECO:0000256" key="2">
    <source>
        <dbReference type="ARBA" id="ARBA00012720"/>
    </source>
</evidence>
<name>A0A1B3WEJ3_9FIRM</name>
<gene>
    <name evidence="11" type="ORF">BCB69_05140</name>
</gene>
<dbReference type="KEGG" id="dpn:BCB69_05140"/>
<dbReference type="Proteomes" id="UP000094757">
    <property type="component" value="Chromosome"/>
</dbReference>
<feature type="domain" description="HhH-GPD" evidence="10">
    <location>
        <begin position="113"/>
        <end position="266"/>
    </location>
</feature>
<evidence type="ECO:0000313" key="12">
    <source>
        <dbReference type="Proteomes" id="UP000094757"/>
    </source>
</evidence>
<evidence type="ECO:0000313" key="11">
    <source>
        <dbReference type="EMBL" id="AOH39384.1"/>
    </source>
</evidence>
<dbReference type="AlphaFoldDB" id="A0A1B3WEJ3"/>
<keyword evidence="3" id="KW-0227">DNA damage</keyword>
<protein>
    <recommendedName>
        <fullName evidence="2">DNA-(apurinic or apyrimidinic site) lyase</fullName>
        <ecNumber evidence="2">4.2.99.18</ecNumber>
    </recommendedName>
</protein>
<dbReference type="GO" id="GO:0006289">
    <property type="term" value="P:nucleotide-excision repair"/>
    <property type="evidence" value="ECO:0007669"/>
    <property type="project" value="InterPro"/>
</dbReference>
<dbReference type="Pfam" id="PF07934">
    <property type="entry name" value="OGG_N"/>
    <property type="match status" value="1"/>
</dbReference>
<evidence type="ECO:0000256" key="9">
    <source>
        <dbReference type="ARBA" id="ARBA00044632"/>
    </source>
</evidence>
<dbReference type="InterPro" id="IPR052054">
    <property type="entry name" value="Oxidative_DNA_repair_enzyme"/>
</dbReference>
<dbReference type="InterPro" id="IPR012904">
    <property type="entry name" value="OGG_N"/>
</dbReference>
<dbReference type="RefSeq" id="WP_069177202.1">
    <property type="nucleotide sequence ID" value="NZ_CP017037.1"/>
</dbReference>
<organism evidence="11 12">
    <name type="scientific">Dialister pneumosintes</name>
    <dbReference type="NCBI Taxonomy" id="39950"/>
    <lineage>
        <taxon>Bacteria</taxon>
        <taxon>Bacillati</taxon>
        <taxon>Bacillota</taxon>
        <taxon>Negativicutes</taxon>
        <taxon>Veillonellales</taxon>
        <taxon>Veillonellaceae</taxon>
        <taxon>Dialister</taxon>
    </lineage>
</organism>
<dbReference type="InterPro" id="IPR003265">
    <property type="entry name" value="HhH-GPD_domain"/>
</dbReference>
<dbReference type="SMART" id="SM00478">
    <property type="entry name" value="ENDO3c"/>
    <property type="match status" value="1"/>
</dbReference>
<dbReference type="Gene3D" id="1.10.340.30">
    <property type="entry name" value="Hypothetical protein, domain 2"/>
    <property type="match status" value="1"/>
</dbReference>